<organism evidence="1 2">
    <name type="scientific">Oxyplax ochracea nucleopolyhedrovirus</name>
    <dbReference type="NCBI Taxonomy" id="2083176"/>
    <lineage>
        <taxon>Viruses</taxon>
        <taxon>Viruses incertae sedis</taxon>
        <taxon>Naldaviricetes</taxon>
        <taxon>Lefavirales</taxon>
        <taxon>Baculoviridae</taxon>
        <taxon>Alphabaculovirus</taxon>
        <taxon>Alphabaculovirus oxochraceae</taxon>
    </lineage>
</organism>
<keyword evidence="2" id="KW-1185">Reference proteome</keyword>
<evidence type="ECO:0000313" key="2">
    <source>
        <dbReference type="Proteomes" id="UP000297028"/>
    </source>
</evidence>
<dbReference type="Proteomes" id="UP000297028">
    <property type="component" value="Segment"/>
</dbReference>
<protein>
    <submittedName>
        <fullName evidence="1">Pkip</fullName>
    </submittedName>
</protein>
<sequence>MCVLNKTIHTAKNLLQFLLKLQNKKIENYFLKHESTQIEEKLLILASDIYGLIEQIEVLNIIKDKSLVEKLDFINNFTDLDLNDEDITSLCEDQNLNFFSVKYDASNLLQNYPSAYNHFLKQTEYFIHVLNLFRMKRLQQHNVYELLKLKSLAIKHLCVLEFLVGLHK</sequence>
<gene>
    <name evidence="1" type="ORF">Oxoc_ORF104</name>
</gene>
<reference evidence="1 2" key="1">
    <citation type="journal article" date="2018" name="PLoS ONE">
        <title>Genome analysis of a novel Group I alphabaculovirus obtained from Oxyplax ochracea.</title>
        <authorList>
            <person name="Wang J."/>
            <person name="Hou D."/>
            <person name="Wang Q."/>
            <person name="Kuang W."/>
            <person name="Zhang L."/>
            <person name="Li J."/>
            <person name="Shen S."/>
            <person name="Deng F."/>
            <person name="Wang H."/>
            <person name="Hu Z."/>
            <person name="Wang M."/>
        </authorList>
    </citation>
    <scope>NUCLEOTIDE SEQUENCE [LARGE SCALE GENOMIC DNA]</scope>
    <source>
        <strain evidence="1">435</strain>
    </source>
</reference>
<evidence type="ECO:0000313" key="1">
    <source>
        <dbReference type="EMBL" id="AVA31203.1"/>
    </source>
</evidence>
<dbReference type="Pfam" id="PF06878">
    <property type="entry name" value="Pkip-1"/>
    <property type="match status" value="1"/>
</dbReference>
<name>A0A2L0WU73_9ABAC</name>
<proteinExistence type="predicted"/>
<dbReference type="EMBL" id="MF143631">
    <property type="protein sequence ID" value="AVA31203.1"/>
    <property type="molecule type" value="Genomic_DNA"/>
</dbReference>
<dbReference type="InterPro" id="IPR009672">
    <property type="entry name" value="Pkip-1"/>
</dbReference>
<accession>A0A2L0WU73</accession>